<dbReference type="InterPro" id="IPR006675">
    <property type="entry name" value="HDIG_dom"/>
</dbReference>
<evidence type="ECO:0000313" key="3">
    <source>
        <dbReference type="Proteomes" id="UP000595224"/>
    </source>
</evidence>
<dbReference type="NCBIfam" id="TIGR00277">
    <property type="entry name" value="HDIG"/>
    <property type="match status" value="1"/>
</dbReference>
<reference evidence="2 3" key="1">
    <citation type="submission" date="2020-11" db="EMBL/GenBank/DDBJ databases">
        <title>Treponema Peruensis nv. sp., first commensal Treponema isolated from human feces.</title>
        <authorList>
            <person name="Belkhou C."/>
            <person name="Raes J."/>
        </authorList>
    </citation>
    <scope>NUCLEOTIDE SEQUENCE [LARGE SCALE GENOMIC DNA]</scope>
    <source>
        <strain evidence="2 3">RCC2812</strain>
    </source>
</reference>
<dbReference type="PROSITE" id="PS51833">
    <property type="entry name" value="HDOD"/>
    <property type="match status" value="1"/>
</dbReference>
<dbReference type="EMBL" id="CP064936">
    <property type="protein sequence ID" value="QQA01090.1"/>
    <property type="molecule type" value="Genomic_DNA"/>
</dbReference>
<dbReference type="SUPFAM" id="SSF109604">
    <property type="entry name" value="HD-domain/PDEase-like"/>
    <property type="match status" value="1"/>
</dbReference>
<feature type="domain" description="HDOD" evidence="1">
    <location>
        <begin position="238"/>
        <end position="434"/>
    </location>
</feature>
<dbReference type="PANTHER" id="PTHR33525">
    <property type="match status" value="1"/>
</dbReference>
<dbReference type="InterPro" id="IPR013976">
    <property type="entry name" value="HDOD"/>
</dbReference>
<protein>
    <submittedName>
        <fullName evidence="2">HDOD domain-containing protein</fullName>
    </submittedName>
</protein>
<evidence type="ECO:0000259" key="1">
    <source>
        <dbReference type="PROSITE" id="PS51833"/>
    </source>
</evidence>
<dbReference type="Pfam" id="PF08668">
    <property type="entry name" value="HDOD"/>
    <property type="match status" value="1"/>
</dbReference>
<dbReference type="Proteomes" id="UP000595224">
    <property type="component" value="Chromosome"/>
</dbReference>
<dbReference type="SMART" id="SM00471">
    <property type="entry name" value="HDc"/>
    <property type="match status" value="1"/>
</dbReference>
<dbReference type="KEGG" id="tper:IWA51_00180"/>
<evidence type="ECO:0000313" key="2">
    <source>
        <dbReference type="EMBL" id="QQA01090.1"/>
    </source>
</evidence>
<accession>A0A7T3V5M4</accession>
<proteinExistence type="predicted"/>
<dbReference type="RefSeq" id="WP_198442688.1">
    <property type="nucleotide sequence ID" value="NZ_CBCSHE010000007.1"/>
</dbReference>
<dbReference type="PANTHER" id="PTHR33525:SF3">
    <property type="entry name" value="RIBONUCLEASE Y"/>
    <property type="match status" value="1"/>
</dbReference>
<organism evidence="2 3">
    <name type="scientific">Treponema peruense</name>
    <dbReference type="NCBI Taxonomy" id="2787628"/>
    <lineage>
        <taxon>Bacteria</taxon>
        <taxon>Pseudomonadati</taxon>
        <taxon>Spirochaetota</taxon>
        <taxon>Spirochaetia</taxon>
        <taxon>Spirochaetales</taxon>
        <taxon>Treponemataceae</taxon>
        <taxon>Treponema</taxon>
    </lineage>
</organism>
<name>A0A7T3V5M4_9SPIR</name>
<dbReference type="InterPro" id="IPR052340">
    <property type="entry name" value="RNase_Y/CdgJ"/>
</dbReference>
<dbReference type="AlphaFoldDB" id="A0A7T3V5M4"/>
<keyword evidence="3" id="KW-1185">Reference proteome</keyword>
<sequence>MAQIKKIKVDASKVQLAIRAGIPLTLTTYTLPHAMEEYICEILKIFLEDLGQNHMVDSLTYCIKELVNNAKKANTKRIYFQEKGLDINNYSDYEKGMKTFKQDTLNNIRYYMELQRRKGYYIKVSLQTRNNKIKIEVRNRAELTVFEYKRIHDKITRAQQYSSVEDGLVQLLDESEGAGLGLVIMILVLRKIGLTEENFQVKCENGETITRLILPFSAATLNDINALSTEFVNLIDGLPEFDENIMQINRIIDDPKSKMSDIAMKISNDVSLTAELLKMVNSAAYVLSTPCSSIGDAVKIAGIRGIRNLLFSIGTMHKLTVNSTGKNKEMWDHSYRVAFYAYNIARNFCAKDRGCVDDSYVCGLLHDMGKIIFENAMPDVLYKINSLCTMRGIEPELFERMISGVNHGELGAKIAQKWNFPQVFVDVIRYHHEPAEAPENVRKLTSVIYVADIMTHYEEGKVLFEDIDSAVLKTIGIEKEEQFHGISEKLSHAFRREK</sequence>
<dbReference type="Gene3D" id="1.10.3210.10">
    <property type="entry name" value="Hypothetical protein af1432"/>
    <property type="match status" value="1"/>
</dbReference>
<gene>
    <name evidence="2" type="ORF">IWA51_00180</name>
</gene>
<dbReference type="InterPro" id="IPR003607">
    <property type="entry name" value="HD/PDEase_dom"/>
</dbReference>